<feature type="active site" description="For OMPdecase activity" evidence="9">
    <location>
        <position position="67"/>
    </location>
</feature>
<dbReference type="Pfam" id="PF00215">
    <property type="entry name" value="OMPdecase"/>
    <property type="match status" value="1"/>
</dbReference>
<feature type="binding site" evidence="10">
    <location>
        <position position="213"/>
    </location>
    <ligand>
        <name>substrate</name>
    </ligand>
</feature>
<comment type="catalytic activity">
    <reaction evidence="8 11">
        <text>orotidine 5'-phosphate + H(+) = UMP + CO2</text>
        <dbReference type="Rhea" id="RHEA:11596"/>
        <dbReference type="ChEBI" id="CHEBI:15378"/>
        <dbReference type="ChEBI" id="CHEBI:16526"/>
        <dbReference type="ChEBI" id="CHEBI:57538"/>
        <dbReference type="ChEBI" id="CHEBI:57865"/>
        <dbReference type="EC" id="4.1.1.23"/>
    </reaction>
</comment>
<keyword evidence="5 11" id="KW-0210">Decarboxylase</keyword>
<organism evidence="13 14">
    <name type="scientific">Candidatus Kaiserbacteria bacterium RIFCSPLOWO2_01_FULL_51_21</name>
    <dbReference type="NCBI Taxonomy" id="1798508"/>
    <lineage>
        <taxon>Bacteria</taxon>
        <taxon>Candidatus Kaiseribacteriota</taxon>
    </lineage>
</organism>
<evidence type="ECO:0000256" key="1">
    <source>
        <dbReference type="ARBA" id="ARBA00002356"/>
    </source>
</evidence>
<evidence type="ECO:0000313" key="14">
    <source>
        <dbReference type="Proteomes" id="UP000179115"/>
    </source>
</evidence>
<evidence type="ECO:0000256" key="7">
    <source>
        <dbReference type="ARBA" id="ARBA00023239"/>
    </source>
</evidence>
<evidence type="ECO:0000256" key="11">
    <source>
        <dbReference type="RuleBase" id="RU000512"/>
    </source>
</evidence>
<evidence type="ECO:0000313" key="13">
    <source>
        <dbReference type="EMBL" id="OGG71596.1"/>
    </source>
</evidence>
<evidence type="ECO:0000256" key="2">
    <source>
        <dbReference type="ARBA" id="ARBA00004861"/>
    </source>
</evidence>
<dbReference type="InterPro" id="IPR014732">
    <property type="entry name" value="OMPdecase"/>
</dbReference>
<comment type="caution">
    <text evidence="13">The sequence shown here is derived from an EMBL/GenBank/DDBJ whole genome shotgun (WGS) entry which is preliminary data.</text>
</comment>
<dbReference type="PROSITE" id="PS00156">
    <property type="entry name" value="OMPDECASE"/>
    <property type="match status" value="1"/>
</dbReference>
<feature type="binding site" evidence="10">
    <location>
        <position position="192"/>
    </location>
    <ligand>
        <name>substrate</name>
    </ligand>
</feature>
<dbReference type="SUPFAM" id="SSF51366">
    <property type="entry name" value="Ribulose-phoshate binding barrel"/>
    <property type="match status" value="1"/>
</dbReference>
<comment type="function">
    <text evidence="1">Catalyzes the decarboxylation of orotidine 5'-monophosphate (OMP) to uridine 5'-monophosphate (UMP).</text>
</comment>
<proteinExistence type="inferred from homology"/>
<name>A0A1F6ED76_9BACT</name>
<reference evidence="13 14" key="1">
    <citation type="journal article" date="2016" name="Nat. Commun.">
        <title>Thousands of microbial genomes shed light on interconnected biogeochemical processes in an aquifer system.</title>
        <authorList>
            <person name="Anantharaman K."/>
            <person name="Brown C.T."/>
            <person name="Hug L.A."/>
            <person name="Sharon I."/>
            <person name="Castelle C.J."/>
            <person name="Probst A.J."/>
            <person name="Thomas B.C."/>
            <person name="Singh A."/>
            <person name="Wilkins M.J."/>
            <person name="Karaoz U."/>
            <person name="Brodie E.L."/>
            <person name="Williams K.H."/>
            <person name="Hubbard S.S."/>
            <person name="Banfield J.F."/>
        </authorList>
    </citation>
    <scope>NUCLEOTIDE SEQUENCE [LARGE SCALE GENOMIC DNA]</scope>
</reference>
<dbReference type="GO" id="GO:0005829">
    <property type="term" value="C:cytosol"/>
    <property type="evidence" value="ECO:0007669"/>
    <property type="project" value="TreeGrafter"/>
</dbReference>
<dbReference type="InterPro" id="IPR001754">
    <property type="entry name" value="OMPdeCOase_dom"/>
</dbReference>
<dbReference type="InterPro" id="IPR018089">
    <property type="entry name" value="OMPdecase_AS"/>
</dbReference>
<feature type="binding site" evidence="10">
    <location>
        <position position="183"/>
    </location>
    <ligand>
        <name>substrate</name>
    </ligand>
</feature>
<dbReference type="UniPathway" id="UPA00070">
    <property type="reaction ID" value="UER00120"/>
</dbReference>
<comment type="pathway">
    <text evidence="2 11">Pyrimidine metabolism; UMP biosynthesis via de novo pathway; UMP from orotate: step 2/2.</text>
</comment>
<feature type="binding site" evidence="10">
    <location>
        <position position="19"/>
    </location>
    <ligand>
        <name>substrate</name>
    </ligand>
</feature>
<dbReference type="Gene3D" id="3.20.20.70">
    <property type="entry name" value="Aldolase class I"/>
    <property type="match status" value="1"/>
</dbReference>
<evidence type="ECO:0000256" key="10">
    <source>
        <dbReference type="PIRSR" id="PIRSR614732-2"/>
    </source>
</evidence>
<gene>
    <name evidence="13" type="ORF">A3A35_01640</name>
</gene>
<accession>A0A1F6ED76</accession>
<evidence type="ECO:0000256" key="9">
    <source>
        <dbReference type="PIRSR" id="PIRSR614732-1"/>
    </source>
</evidence>
<dbReference type="PANTHER" id="PTHR32119">
    <property type="entry name" value="OROTIDINE 5'-PHOSPHATE DECARBOXYLASE"/>
    <property type="match status" value="1"/>
</dbReference>
<dbReference type="InterPro" id="IPR011060">
    <property type="entry name" value="RibuloseP-bd_barrel"/>
</dbReference>
<feature type="active site" description="For OMPdecase activity" evidence="9">
    <location>
        <position position="69"/>
    </location>
</feature>
<keyword evidence="6 11" id="KW-0665">Pyrimidine biosynthesis</keyword>
<dbReference type="GO" id="GO:0044205">
    <property type="term" value="P:'de novo' UMP biosynthetic process"/>
    <property type="evidence" value="ECO:0007669"/>
    <property type="project" value="UniProtKB-UniPathway"/>
</dbReference>
<dbReference type="EC" id="4.1.1.23" evidence="3 11"/>
<dbReference type="NCBIfam" id="TIGR01740">
    <property type="entry name" value="pyrF"/>
    <property type="match status" value="1"/>
</dbReference>
<evidence type="ECO:0000256" key="8">
    <source>
        <dbReference type="ARBA" id="ARBA00049157"/>
    </source>
</evidence>
<protein>
    <recommendedName>
        <fullName evidence="4 11">Orotidine 5'-phosphate decarboxylase</fullName>
        <ecNumber evidence="3 11">4.1.1.23</ecNumber>
    </recommendedName>
</protein>
<dbReference type="Proteomes" id="UP000179115">
    <property type="component" value="Unassembled WGS sequence"/>
</dbReference>
<dbReference type="GO" id="GO:0004590">
    <property type="term" value="F:orotidine-5'-phosphate decarboxylase activity"/>
    <property type="evidence" value="ECO:0007669"/>
    <property type="project" value="UniProtKB-EC"/>
</dbReference>
<evidence type="ECO:0000256" key="3">
    <source>
        <dbReference type="ARBA" id="ARBA00012321"/>
    </source>
</evidence>
<evidence type="ECO:0000256" key="6">
    <source>
        <dbReference type="ARBA" id="ARBA00022975"/>
    </source>
</evidence>
<dbReference type="InterPro" id="IPR013785">
    <property type="entry name" value="Aldolase_TIM"/>
</dbReference>
<dbReference type="EMBL" id="MFLV01000012">
    <property type="protein sequence ID" value="OGG71596.1"/>
    <property type="molecule type" value="Genomic_DNA"/>
</dbReference>
<dbReference type="STRING" id="1798508.A3A35_01640"/>
<feature type="domain" description="Orotidine 5'-phosphate decarboxylase" evidence="12">
    <location>
        <begin position="15"/>
        <end position="228"/>
    </location>
</feature>
<keyword evidence="7 11" id="KW-0456">Lyase</keyword>
<sequence length="239" mass="25961">MERCDKATEEKNIGILALDNMDFEDMLSLIDPLRPSGCIIKVNDYAFAYGFLHAVRQLSIYGRVFLDLKLKDIPNTVANTCKKLLAAPPWALTVHCDGGKEMVQAAVKTLEGTGTKILGVTVLTSINDGACNKIYGCLSRKQVLKLAAMADEAGVHGLVCSAHEVKELRALYPKMELIVPGARSPGAATNDQERVATPREAKDAGADYLVFGRQVTGNKNPIAELRRIHTEELGIQLPS</sequence>
<dbReference type="AlphaFoldDB" id="A0A1F6ED76"/>
<comment type="similarity">
    <text evidence="11">Belongs to the OMP decarboxylase family.</text>
</comment>
<feature type="active site" description="For OMPdecase activity" evidence="9">
    <location>
        <position position="72"/>
    </location>
</feature>
<feature type="binding site" evidence="10">
    <location>
        <position position="41"/>
    </location>
    <ligand>
        <name>substrate</name>
    </ligand>
</feature>
<evidence type="ECO:0000256" key="4">
    <source>
        <dbReference type="ARBA" id="ARBA00021923"/>
    </source>
</evidence>
<evidence type="ECO:0000259" key="12">
    <source>
        <dbReference type="SMART" id="SM00934"/>
    </source>
</evidence>
<dbReference type="PANTHER" id="PTHR32119:SF2">
    <property type="entry name" value="OROTIDINE 5'-PHOSPHATE DECARBOXYLASE"/>
    <property type="match status" value="1"/>
</dbReference>
<feature type="binding site" evidence="10">
    <location>
        <position position="212"/>
    </location>
    <ligand>
        <name>substrate</name>
    </ligand>
</feature>
<dbReference type="CDD" id="cd04725">
    <property type="entry name" value="OMP_decarboxylase_like"/>
    <property type="match status" value="1"/>
</dbReference>
<dbReference type="SMART" id="SM00934">
    <property type="entry name" value="OMPdecase"/>
    <property type="match status" value="1"/>
</dbReference>
<feature type="binding site" evidence="10">
    <location>
        <position position="124"/>
    </location>
    <ligand>
        <name>substrate</name>
    </ligand>
</feature>
<dbReference type="GO" id="GO:0006207">
    <property type="term" value="P:'de novo' pyrimidine nucleobase biosynthetic process"/>
    <property type="evidence" value="ECO:0007669"/>
    <property type="project" value="InterPro"/>
</dbReference>
<evidence type="ECO:0000256" key="5">
    <source>
        <dbReference type="ARBA" id="ARBA00022793"/>
    </source>
</evidence>